<dbReference type="Proteomes" id="UP000317093">
    <property type="component" value="Chromosome"/>
</dbReference>
<accession>A0A518B994</accession>
<evidence type="ECO:0000313" key="3">
    <source>
        <dbReference type="Proteomes" id="UP000317093"/>
    </source>
</evidence>
<dbReference type="KEGG" id="knv:Pan216_44210"/>
<evidence type="ECO:0008006" key="4">
    <source>
        <dbReference type="Google" id="ProtNLM"/>
    </source>
</evidence>
<evidence type="ECO:0000256" key="1">
    <source>
        <dbReference type="SAM" id="SignalP"/>
    </source>
</evidence>
<dbReference type="EMBL" id="CP036279">
    <property type="protein sequence ID" value="QDU63541.1"/>
    <property type="molecule type" value="Genomic_DNA"/>
</dbReference>
<gene>
    <name evidence="2" type="ORF">Pan216_44210</name>
</gene>
<dbReference type="AlphaFoldDB" id="A0A518B994"/>
<evidence type="ECO:0000313" key="2">
    <source>
        <dbReference type="EMBL" id="QDU63541.1"/>
    </source>
</evidence>
<organism evidence="2 3">
    <name type="scientific">Kolteria novifilia</name>
    <dbReference type="NCBI Taxonomy" id="2527975"/>
    <lineage>
        <taxon>Bacteria</taxon>
        <taxon>Pseudomonadati</taxon>
        <taxon>Planctomycetota</taxon>
        <taxon>Planctomycetia</taxon>
        <taxon>Kolteriales</taxon>
        <taxon>Kolteriaceae</taxon>
        <taxon>Kolteria</taxon>
    </lineage>
</organism>
<dbReference type="OrthoDB" id="247580at2"/>
<keyword evidence="3" id="KW-1185">Reference proteome</keyword>
<keyword evidence="1" id="KW-0732">Signal</keyword>
<protein>
    <recommendedName>
        <fullName evidence="4">DUF1570 domain-containing protein</fullName>
    </recommendedName>
</protein>
<reference evidence="2 3" key="1">
    <citation type="submission" date="2019-02" db="EMBL/GenBank/DDBJ databases">
        <title>Deep-cultivation of Planctomycetes and their phenomic and genomic characterization uncovers novel biology.</title>
        <authorList>
            <person name="Wiegand S."/>
            <person name="Jogler M."/>
            <person name="Boedeker C."/>
            <person name="Pinto D."/>
            <person name="Vollmers J."/>
            <person name="Rivas-Marin E."/>
            <person name="Kohn T."/>
            <person name="Peeters S.H."/>
            <person name="Heuer A."/>
            <person name="Rast P."/>
            <person name="Oberbeckmann S."/>
            <person name="Bunk B."/>
            <person name="Jeske O."/>
            <person name="Meyerdierks A."/>
            <person name="Storesund J.E."/>
            <person name="Kallscheuer N."/>
            <person name="Luecker S."/>
            <person name="Lage O.M."/>
            <person name="Pohl T."/>
            <person name="Merkel B.J."/>
            <person name="Hornburger P."/>
            <person name="Mueller R.-W."/>
            <person name="Bruemmer F."/>
            <person name="Labrenz M."/>
            <person name="Spormann A.M."/>
            <person name="Op den Camp H."/>
            <person name="Overmann J."/>
            <person name="Amann R."/>
            <person name="Jetten M.S.M."/>
            <person name="Mascher T."/>
            <person name="Medema M.H."/>
            <person name="Devos D.P."/>
            <person name="Kaster A.-K."/>
            <person name="Ovreas L."/>
            <person name="Rohde M."/>
            <person name="Galperin M.Y."/>
            <person name="Jogler C."/>
        </authorList>
    </citation>
    <scope>NUCLEOTIDE SEQUENCE [LARGE SCALE GENOMIC DNA]</scope>
    <source>
        <strain evidence="2 3">Pan216</strain>
    </source>
</reference>
<proteinExistence type="predicted"/>
<name>A0A518B994_9BACT</name>
<feature type="signal peptide" evidence="1">
    <location>
        <begin position="1"/>
        <end position="16"/>
    </location>
</feature>
<feature type="chain" id="PRO_5022144475" description="DUF1570 domain-containing protein" evidence="1">
    <location>
        <begin position="17"/>
        <end position="398"/>
    </location>
</feature>
<sequence precursor="true">MSFALCFLFLSTPFLADEPDGGTKVHTSKHFRINTDLPDEDAKSLLNDLEKMYGQLVRYFGRGVIKPIPGHVVVRHGNFPDLTPDVRERVANGGGICKGSFIGERRGSRFIPRDGDATFYAAGKKQVALHEAVHAFCYLSFGRAGPVWYAEGMAELGQYWRGTTDEVNADPHVIRYLKLEPPRTLLQVANDADPDPGGWQEYAWRWSLCHFLAHHPEYTRRFHRLGLGYLNGENVSFVQAFGSDADKITFEWRQFIADMEPGYRVDLCAWDWEWGTKLRQGAYRRARIEAKRGWQSAMVQVEEGVTYSLKASGKWRIEKKGASLGPEGLPESDGRGALEGIVMTEDWELSEPFILGDTEDWTAPSSGHLYLRCHEPWSKLNDNFGKLNIGIRRPRDRS</sequence>
<dbReference type="Gene3D" id="2.60.120.430">
    <property type="entry name" value="Galactose-binding lectin"/>
    <property type="match status" value="1"/>
</dbReference>
<dbReference type="RefSeq" id="WP_145261081.1">
    <property type="nucleotide sequence ID" value="NZ_CP036279.1"/>
</dbReference>